<dbReference type="InterPro" id="IPR008254">
    <property type="entry name" value="Flavodoxin/NO_synth"/>
</dbReference>
<evidence type="ECO:0000256" key="1">
    <source>
        <dbReference type="ARBA" id="ARBA00001917"/>
    </source>
</evidence>
<reference evidence="5 6" key="1">
    <citation type="submission" date="2016-09" db="EMBL/GenBank/DDBJ databases">
        <authorList>
            <person name="Capua I."/>
            <person name="De Benedictis P."/>
            <person name="Joannis T."/>
            <person name="Lombin L.H."/>
            <person name="Cattoli G."/>
        </authorList>
    </citation>
    <scope>NUCLEOTIDE SEQUENCE [LARGE SCALE GENOMIC DNA]</scope>
    <source>
        <strain evidence="5 6">UB20</strain>
    </source>
</reference>
<gene>
    <name evidence="4" type="ORF">CLI86_09625</name>
    <name evidence="5" type="ORF">TFUB20_01912</name>
</gene>
<dbReference type="EMBL" id="FMMM01000067">
    <property type="protein sequence ID" value="SCQ22987.1"/>
    <property type="molecule type" value="Genomic_DNA"/>
</dbReference>
<protein>
    <submittedName>
        <fullName evidence="5">Flavodoxin</fullName>
    </submittedName>
</protein>
<reference evidence="4 7" key="2">
    <citation type="submission" date="2017-09" db="EMBL/GenBank/DDBJ databases">
        <title>Phase variable restriction modification systems are present in the genome sequences of periodontal pathogens Prevotella intermedia, Tannerella forsythia and Porphyromonas gingivalis.</title>
        <authorList>
            <person name="Haigh R.D."/>
            <person name="Crawford L."/>
            <person name="Ralph J."/>
            <person name="Wanford J."/>
            <person name="Vartoukian S.R."/>
            <person name="Hijazib K."/>
            <person name="Wade W."/>
            <person name="Oggioni M.R."/>
        </authorList>
    </citation>
    <scope>NUCLEOTIDE SEQUENCE [LARGE SCALE GENOMIC DNA]</scope>
    <source>
        <strain evidence="4 7">WW11663</strain>
    </source>
</reference>
<dbReference type="AlphaFoldDB" id="A0A1D3UVS3"/>
<dbReference type="PANTHER" id="PTHR39201">
    <property type="entry name" value="EXPORTED PROTEIN-RELATED"/>
    <property type="match status" value="1"/>
</dbReference>
<dbReference type="Pfam" id="PF12682">
    <property type="entry name" value="Flavodoxin_4"/>
    <property type="match status" value="1"/>
</dbReference>
<dbReference type="NCBIfam" id="NF005501">
    <property type="entry name" value="PRK07116.1"/>
    <property type="match status" value="1"/>
</dbReference>
<evidence type="ECO:0000259" key="3">
    <source>
        <dbReference type="Pfam" id="PF12682"/>
    </source>
</evidence>
<feature type="region of interest" description="Disordered" evidence="2">
    <location>
        <begin position="71"/>
        <end position="95"/>
    </location>
</feature>
<evidence type="ECO:0000313" key="6">
    <source>
        <dbReference type="Proteomes" id="UP000182057"/>
    </source>
</evidence>
<accession>A0A1D3UVS3</accession>
<dbReference type="RefSeq" id="WP_014225529.1">
    <property type="nucleotide sequence ID" value="NZ_CALHNL010000072.1"/>
</dbReference>
<dbReference type="SUPFAM" id="SSF52218">
    <property type="entry name" value="Flavoproteins"/>
    <property type="match status" value="1"/>
</dbReference>
<dbReference type="Proteomes" id="UP000219259">
    <property type="component" value="Unassembled WGS sequence"/>
</dbReference>
<feature type="domain" description="Flavodoxin-like" evidence="3">
    <location>
        <begin position="32"/>
        <end position="184"/>
    </location>
</feature>
<proteinExistence type="predicted"/>
<dbReference type="PROSITE" id="PS00201">
    <property type="entry name" value="FLAVODOXIN"/>
    <property type="match status" value="1"/>
</dbReference>
<dbReference type="OrthoDB" id="9806505at2"/>
<evidence type="ECO:0000256" key="2">
    <source>
        <dbReference type="SAM" id="MobiDB-lite"/>
    </source>
</evidence>
<dbReference type="Gene3D" id="3.40.50.360">
    <property type="match status" value="1"/>
</dbReference>
<dbReference type="Proteomes" id="UP000182057">
    <property type="component" value="Unassembled WGS sequence"/>
</dbReference>
<dbReference type="OMA" id="NVAGWSK"/>
<evidence type="ECO:0000313" key="4">
    <source>
        <dbReference type="EMBL" id="PDP43215.1"/>
    </source>
</evidence>
<dbReference type="GO" id="GO:0010181">
    <property type="term" value="F:FMN binding"/>
    <property type="evidence" value="ECO:0007669"/>
    <property type="project" value="InterPro"/>
</dbReference>
<sequence>MKRIIFAALSIILFGSNAYTQESRKQEALFNKALVVYFSATGTTAGAAKKIAQVTGGELYEIVPQTSYTSDDLDWRNKQSRSSQEMGNPKSRPAIKGKKEHISDYDVIFIGYPIWWNVAPTIVRTFIESHPLKGKTVIPFATSGSSGIENSVAQLKKDYPEIQWRDGRLLNGATEQTVREWVEKELKK</sequence>
<dbReference type="GO" id="GO:0009055">
    <property type="term" value="F:electron transfer activity"/>
    <property type="evidence" value="ECO:0007669"/>
    <property type="project" value="InterPro"/>
</dbReference>
<dbReference type="InterPro" id="IPR001226">
    <property type="entry name" value="Flavodoxin_CS"/>
</dbReference>
<name>A0A1D3UVS3_TANFO</name>
<organism evidence="5 6">
    <name type="scientific">Tannerella forsythia</name>
    <name type="common">Bacteroides forsythus</name>
    <dbReference type="NCBI Taxonomy" id="28112"/>
    <lineage>
        <taxon>Bacteria</taxon>
        <taxon>Pseudomonadati</taxon>
        <taxon>Bacteroidota</taxon>
        <taxon>Bacteroidia</taxon>
        <taxon>Bacteroidales</taxon>
        <taxon>Tannerellaceae</taxon>
        <taxon>Tannerella</taxon>
    </lineage>
</organism>
<evidence type="ECO:0000313" key="7">
    <source>
        <dbReference type="Proteomes" id="UP000219259"/>
    </source>
</evidence>
<dbReference type="InterPro" id="IPR029039">
    <property type="entry name" value="Flavoprotein-like_sf"/>
</dbReference>
<dbReference type="EMBL" id="NSLJ01000025">
    <property type="protein sequence ID" value="PDP43215.1"/>
    <property type="molecule type" value="Genomic_DNA"/>
</dbReference>
<evidence type="ECO:0000313" key="5">
    <source>
        <dbReference type="EMBL" id="SCQ22987.1"/>
    </source>
</evidence>
<dbReference type="GeneID" id="34759282"/>
<comment type="cofactor">
    <cofactor evidence="1">
        <name>FMN</name>
        <dbReference type="ChEBI" id="CHEBI:58210"/>
    </cofactor>
</comment>
<dbReference type="PANTHER" id="PTHR39201:SF1">
    <property type="entry name" value="FLAVODOXIN-LIKE DOMAIN-CONTAINING PROTEIN"/>
    <property type="match status" value="1"/>
</dbReference>